<dbReference type="InterPro" id="IPR012910">
    <property type="entry name" value="Plug_dom"/>
</dbReference>
<feature type="signal peptide" evidence="13">
    <location>
        <begin position="1"/>
        <end position="25"/>
    </location>
</feature>
<dbReference type="Pfam" id="PF00593">
    <property type="entry name" value="TonB_dep_Rec_b-barrel"/>
    <property type="match status" value="1"/>
</dbReference>
<feature type="short sequence motif" description="TonB C-terminal box" evidence="10">
    <location>
        <begin position="702"/>
        <end position="719"/>
    </location>
</feature>
<dbReference type="InterPro" id="IPR036942">
    <property type="entry name" value="Beta-barrel_TonB_sf"/>
</dbReference>
<feature type="domain" description="TonB-dependent receptor-like beta-barrel" evidence="14">
    <location>
        <begin position="306"/>
        <end position="688"/>
    </location>
</feature>
<evidence type="ECO:0000256" key="9">
    <source>
        <dbReference type="PROSITE-ProRule" id="PRU01360"/>
    </source>
</evidence>
<dbReference type="InterPro" id="IPR010917">
    <property type="entry name" value="TonB_rcpt_CS"/>
</dbReference>
<dbReference type="InterPro" id="IPR037066">
    <property type="entry name" value="Plug_dom_sf"/>
</dbReference>
<feature type="chain" id="PRO_5043763809" evidence="13">
    <location>
        <begin position="26"/>
        <end position="719"/>
    </location>
</feature>
<evidence type="ECO:0000259" key="14">
    <source>
        <dbReference type="Pfam" id="PF00593"/>
    </source>
</evidence>
<name>A0AAV3U5D4_9ALTE</name>
<keyword evidence="2 9" id="KW-0813">Transport</keyword>
<dbReference type="PANTHER" id="PTHR30069:SF40">
    <property type="entry name" value="TONB-DEPENDENT RECEPTOR NMB0964-RELATED"/>
    <property type="match status" value="1"/>
</dbReference>
<evidence type="ECO:0000256" key="1">
    <source>
        <dbReference type="ARBA" id="ARBA00004571"/>
    </source>
</evidence>
<evidence type="ECO:0000256" key="11">
    <source>
        <dbReference type="RuleBase" id="RU003357"/>
    </source>
</evidence>
<keyword evidence="7 9" id="KW-0472">Membrane</keyword>
<dbReference type="PROSITE" id="PS52016">
    <property type="entry name" value="TONB_DEPENDENT_REC_3"/>
    <property type="match status" value="1"/>
</dbReference>
<dbReference type="GO" id="GO:0009279">
    <property type="term" value="C:cell outer membrane"/>
    <property type="evidence" value="ECO:0007669"/>
    <property type="project" value="UniProtKB-SubCell"/>
</dbReference>
<feature type="compositionally biased region" description="Acidic residues" evidence="12">
    <location>
        <begin position="224"/>
        <end position="235"/>
    </location>
</feature>
<proteinExistence type="inferred from homology"/>
<dbReference type="RefSeq" id="WP_345424386.1">
    <property type="nucleotide sequence ID" value="NZ_AP031496.1"/>
</dbReference>
<protein>
    <submittedName>
        <fullName evidence="16">TonB-dependent receptor</fullName>
    </submittedName>
</protein>
<dbReference type="EMBL" id="BAABLX010000028">
    <property type="protein sequence ID" value="GAA4949008.1"/>
    <property type="molecule type" value="Genomic_DNA"/>
</dbReference>
<evidence type="ECO:0000256" key="4">
    <source>
        <dbReference type="ARBA" id="ARBA00022692"/>
    </source>
</evidence>
<comment type="subcellular location">
    <subcellularLocation>
        <location evidence="1 9">Cell outer membrane</location>
        <topology evidence="1 9">Multi-pass membrane protein</topology>
    </subcellularLocation>
</comment>
<feature type="domain" description="TonB-dependent receptor plug" evidence="15">
    <location>
        <begin position="48"/>
        <end position="153"/>
    </location>
</feature>
<evidence type="ECO:0000313" key="17">
    <source>
        <dbReference type="Proteomes" id="UP001409585"/>
    </source>
</evidence>
<evidence type="ECO:0000256" key="12">
    <source>
        <dbReference type="SAM" id="MobiDB-lite"/>
    </source>
</evidence>
<dbReference type="AlphaFoldDB" id="A0AAV3U5D4"/>
<evidence type="ECO:0000256" key="5">
    <source>
        <dbReference type="ARBA" id="ARBA00022729"/>
    </source>
</evidence>
<dbReference type="PANTHER" id="PTHR30069">
    <property type="entry name" value="TONB-DEPENDENT OUTER MEMBRANE RECEPTOR"/>
    <property type="match status" value="1"/>
</dbReference>
<reference evidence="17" key="1">
    <citation type="journal article" date="2019" name="Int. J. Syst. Evol. Microbiol.">
        <title>The Global Catalogue of Microorganisms (GCM) 10K type strain sequencing project: providing services to taxonomists for standard genome sequencing and annotation.</title>
        <authorList>
            <consortium name="The Broad Institute Genomics Platform"/>
            <consortium name="The Broad Institute Genome Sequencing Center for Infectious Disease"/>
            <person name="Wu L."/>
            <person name="Ma J."/>
        </authorList>
    </citation>
    <scope>NUCLEOTIDE SEQUENCE [LARGE SCALE GENOMIC DNA]</scope>
    <source>
        <strain evidence="17">JCM 19134</strain>
    </source>
</reference>
<evidence type="ECO:0000256" key="8">
    <source>
        <dbReference type="ARBA" id="ARBA00023237"/>
    </source>
</evidence>
<dbReference type="GO" id="GO:0044718">
    <property type="term" value="P:siderophore transmembrane transport"/>
    <property type="evidence" value="ECO:0007669"/>
    <property type="project" value="TreeGrafter"/>
</dbReference>
<dbReference type="Pfam" id="PF07715">
    <property type="entry name" value="Plug"/>
    <property type="match status" value="1"/>
</dbReference>
<gene>
    <name evidence="16" type="ORF">GCM10025791_31460</name>
</gene>
<dbReference type="Proteomes" id="UP001409585">
    <property type="component" value="Unassembled WGS sequence"/>
</dbReference>
<evidence type="ECO:0000256" key="7">
    <source>
        <dbReference type="ARBA" id="ARBA00023136"/>
    </source>
</evidence>
<dbReference type="InterPro" id="IPR039426">
    <property type="entry name" value="TonB-dep_rcpt-like"/>
</dbReference>
<dbReference type="PROSITE" id="PS01156">
    <property type="entry name" value="TONB_DEPENDENT_REC_2"/>
    <property type="match status" value="1"/>
</dbReference>
<evidence type="ECO:0000313" key="16">
    <source>
        <dbReference type="EMBL" id="GAA4949008.1"/>
    </source>
</evidence>
<comment type="caution">
    <text evidence="16">The sequence shown here is derived from an EMBL/GenBank/DDBJ whole genome shotgun (WGS) entry which is preliminary data.</text>
</comment>
<feature type="region of interest" description="Disordered" evidence="12">
    <location>
        <begin position="224"/>
        <end position="254"/>
    </location>
</feature>
<organism evidence="16 17">
    <name type="scientific">Halioxenophilus aromaticivorans</name>
    <dbReference type="NCBI Taxonomy" id="1306992"/>
    <lineage>
        <taxon>Bacteria</taxon>
        <taxon>Pseudomonadati</taxon>
        <taxon>Pseudomonadota</taxon>
        <taxon>Gammaproteobacteria</taxon>
        <taxon>Alteromonadales</taxon>
        <taxon>Alteromonadaceae</taxon>
        <taxon>Halioxenophilus</taxon>
    </lineage>
</organism>
<keyword evidence="5 13" id="KW-0732">Signal</keyword>
<keyword evidence="6 11" id="KW-0798">TonB box</keyword>
<dbReference type="InterPro" id="IPR000531">
    <property type="entry name" value="Beta-barrel_TonB"/>
</dbReference>
<dbReference type="Gene3D" id="2.170.130.10">
    <property type="entry name" value="TonB-dependent receptor, plug domain"/>
    <property type="match status" value="1"/>
</dbReference>
<evidence type="ECO:0000256" key="10">
    <source>
        <dbReference type="PROSITE-ProRule" id="PRU10144"/>
    </source>
</evidence>
<dbReference type="SUPFAM" id="SSF56935">
    <property type="entry name" value="Porins"/>
    <property type="match status" value="1"/>
</dbReference>
<comment type="similarity">
    <text evidence="9 11">Belongs to the TonB-dependent receptor family.</text>
</comment>
<evidence type="ECO:0000256" key="2">
    <source>
        <dbReference type="ARBA" id="ARBA00022448"/>
    </source>
</evidence>
<evidence type="ECO:0000259" key="15">
    <source>
        <dbReference type="Pfam" id="PF07715"/>
    </source>
</evidence>
<dbReference type="GO" id="GO:0015344">
    <property type="term" value="F:siderophore uptake transmembrane transporter activity"/>
    <property type="evidence" value="ECO:0007669"/>
    <property type="project" value="TreeGrafter"/>
</dbReference>
<keyword evidence="17" id="KW-1185">Reference proteome</keyword>
<dbReference type="Gene3D" id="2.40.170.20">
    <property type="entry name" value="TonB-dependent receptor, beta-barrel domain"/>
    <property type="match status" value="1"/>
</dbReference>
<keyword evidence="16" id="KW-0675">Receptor</keyword>
<evidence type="ECO:0000256" key="3">
    <source>
        <dbReference type="ARBA" id="ARBA00022452"/>
    </source>
</evidence>
<evidence type="ECO:0000256" key="13">
    <source>
        <dbReference type="SAM" id="SignalP"/>
    </source>
</evidence>
<sequence length="719" mass="78595">MTLHRFLVNTSSLGLALTFANASLAATANNPHHPMEEVVVTGHTDKTLAETALPVSVLSAEQLAEQRATNLGDTLAAMPGVQSTSFGAGVGRPIIRGQSGNRVKVLSGSLSVLDASTVSPDHANAVSPLGAERIEVIRGPATLLYGNGASGGVVNVLDNRIPDAQLDDISLVINQEHNTNNDQNTTSALLETSTGPFQWHLNGYTFRHNKVTIPSEAMLEEELHDEDGDDHEEEEHTSTDGYIGNSQGEGDGITLGSSYVGDGWYAGFAVNHTRKDYGLPPGTHDHEEHEEDLIDGAAEEEHEEESVDVRIDMEQTRYEFKSGVDLNGFFSSLEASIAYTDYEHEELELGEHHEEEEADADHEEEEHHGTVYSNEGFDSRFTLNHNRIAGLTGVIGLQVQSREFGGAGEEAYIAPTDINSAAIFAVESVSAGDWTYEFGARLEANQTELSSGCDQDHTTFSGSASALRPLAGNSNGWIGYTYSQRAPSEEELFSNVDGSSCQNYAEDNLIEHIATGRIELGNPDLDAETSQNLELGWRKFEGTWLAEINLYYNQVSDYIYAAFTDDEEMVAYQQQDAKFYGVEGQYTHHLWRVGDSHLDLVLSGDWVKATLDDGDNVPRLAPARVGIALAWVAEQWSAQLSNMEVMKQTHTAEGETETDGYSLVNAYLDYHFNPDHSGLMLYARGKNLLDEDIRDHTSFIKNVAPAPGRGAEIGLSWSF</sequence>
<evidence type="ECO:0000256" key="6">
    <source>
        <dbReference type="ARBA" id="ARBA00023077"/>
    </source>
</evidence>
<keyword evidence="3 9" id="KW-1134">Transmembrane beta strand</keyword>
<keyword evidence="8 9" id="KW-0998">Cell outer membrane</keyword>
<accession>A0AAV3U5D4</accession>
<keyword evidence="4 9" id="KW-0812">Transmembrane</keyword>